<feature type="transmembrane region" description="Helical" evidence="1">
    <location>
        <begin position="277"/>
        <end position="297"/>
    </location>
</feature>
<name>A0A0D5LQC7_MAREN</name>
<feature type="transmembrane region" description="Helical" evidence="1">
    <location>
        <begin position="182"/>
        <end position="203"/>
    </location>
</feature>
<dbReference type="InterPro" id="IPR010266">
    <property type="entry name" value="NnrS"/>
</dbReference>
<organism evidence="2 3">
    <name type="scientific">Martelella endophytica</name>
    <dbReference type="NCBI Taxonomy" id="1486262"/>
    <lineage>
        <taxon>Bacteria</taxon>
        <taxon>Pseudomonadati</taxon>
        <taxon>Pseudomonadota</taxon>
        <taxon>Alphaproteobacteria</taxon>
        <taxon>Hyphomicrobiales</taxon>
        <taxon>Aurantimonadaceae</taxon>
        <taxon>Martelella</taxon>
    </lineage>
</organism>
<dbReference type="Proteomes" id="UP000032611">
    <property type="component" value="Chromosome"/>
</dbReference>
<evidence type="ECO:0000256" key="1">
    <source>
        <dbReference type="SAM" id="Phobius"/>
    </source>
</evidence>
<dbReference type="KEGG" id="mey:TM49_07290"/>
<dbReference type="OrthoDB" id="9770040at2"/>
<evidence type="ECO:0000313" key="3">
    <source>
        <dbReference type="Proteomes" id="UP000032611"/>
    </source>
</evidence>
<feature type="transmembrane region" description="Helical" evidence="1">
    <location>
        <begin position="339"/>
        <end position="361"/>
    </location>
</feature>
<protein>
    <recommendedName>
        <fullName evidence="4">Short-chain dehydrogenase</fullName>
    </recommendedName>
</protein>
<reference evidence="2 3" key="1">
    <citation type="journal article" date="2015" name="Genome Announc.">
        <title>Complete genome sequence of Martelella endophytica YC6887, which has antifungal activity associated with a halophyte.</title>
        <authorList>
            <person name="Khan A."/>
            <person name="Khan H."/>
            <person name="Chung E.J."/>
            <person name="Hossain M.T."/>
            <person name="Chung Y.R."/>
        </authorList>
    </citation>
    <scope>NUCLEOTIDE SEQUENCE [LARGE SCALE GENOMIC DNA]</scope>
    <source>
        <strain evidence="2">YC6887</strain>
    </source>
</reference>
<feature type="transmembrane region" description="Helical" evidence="1">
    <location>
        <begin position="92"/>
        <end position="113"/>
    </location>
</feature>
<proteinExistence type="predicted"/>
<keyword evidence="1" id="KW-0472">Membrane</keyword>
<feature type="transmembrane region" description="Helical" evidence="1">
    <location>
        <begin position="248"/>
        <end position="265"/>
    </location>
</feature>
<feature type="transmembrane region" description="Helical" evidence="1">
    <location>
        <begin position="149"/>
        <end position="167"/>
    </location>
</feature>
<keyword evidence="1" id="KW-0812">Transmembrane</keyword>
<evidence type="ECO:0008006" key="4">
    <source>
        <dbReference type="Google" id="ProtNLM"/>
    </source>
</evidence>
<evidence type="ECO:0000313" key="2">
    <source>
        <dbReference type="EMBL" id="AJY45538.1"/>
    </source>
</evidence>
<feature type="transmembrane region" description="Helical" evidence="1">
    <location>
        <begin position="21"/>
        <end position="46"/>
    </location>
</feature>
<sequence>MATTTTMNQMRAWRGWPIFSFGFRPFFFFGALDAALMIALWVPWYLGIIAIPSMFAPVSWHVHELLFGYVPAIIAGFMLTAVPNWTGRLPVVGWPLAGLFSLWLLARLVIAFSAGVSPALVYGVGLLFPLALTALFAREVIAGRNWRNLKVIVVLSLFTAAQIFFYYENSRYGSSLYAERAGIALVIMLIQIIGGRVVPSFTGNWLRKRKSEALPLPFGRYDRLVMVLSAIALIIWIILPALPMHTPAAGAVLILTGALNLIRQWRWRPLKTFGEPLVLILHLSFLPVGLGFIFAGLVSATGLSGAESAAIHCWTVGAIGGMTLAIMTRASRGHTGRPLTAPPATVFIYAMIMLALAARLAAAFQPAWTFTMIPVAGLGWTLAFAGFCLAYGPMLFSARR</sequence>
<dbReference type="HOGENOM" id="CLU_041785_2_0_5"/>
<feature type="transmembrane region" description="Helical" evidence="1">
    <location>
        <begin position="66"/>
        <end position="85"/>
    </location>
</feature>
<dbReference type="STRING" id="1486262.TM49_07290"/>
<keyword evidence="3" id="KW-1185">Reference proteome</keyword>
<feature type="transmembrane region" description="Helical" evidence="1">
    <location>
        <begin position="367"/>
        <end position="391"/>
    </location>
</feature>
<dbReference type="Pfam" id="PF05940">
    <property type="entry name" value="NnrS"/>
    <property type="match status" value="1"/>
</dbReference>
<dbReference type="AlphaFoldDB" id="A0A0D5LQC7"/>
<keyword evidence="1" id="KW-1133">Transmembrane helix</keyword>
<feature type="transmembrane region" description="Helical" evidence="1">
    <location>
        <begin position="309"/>
        <end position="327"/>
    </location>
</feature>
<gene>
    <name evidence="2" type="ORF">TM49_07290</name>
</gene>
<dbReference type="PATRIC" id="fig|1486262.3.peg.1504"/>
<dbReference type="RefSeq" id="WP_045680235.1">
    <property type="nucleotide sequence ID" value="NZ_CP010803.1"/>
</dbReference>
<dbReference type="EMBL" id="CP010803">
    <property type="protein sequence ID" value="AJY45538.1"/>
    <property type="molecule type" value="Genomic_DNA"/>
</dbReference>
<accession>A0A0D5LQC7</accession>
<feature type="transmembrane region" description="Helical" evidence="1">
    <location>
        <begin position="224"/>
        <end position="242"/>
    </location>
</feature>
<feature type="transmembrane region" description="Helical" evidence="1">
    <location>
        <begin position="119"/>
        <end position="137"/>
    </location>
</feature>